<dbReference type="InterPro" id="IPR023214">
    <property type="entry name" value="HAD_sf"/>
</dbReference>
<dbReference type="Gene3D" id="3.90.1070.10">
    <property type="match status" value="1"/>
</dbReference>
<dbReference type="GO" id="GO:0000287">
    <property type="term" value="F:magnesium ion binding"/>
    <property type="evidence" value="ECO:0007669"/>
    <property type="project" value="InterPro"/>
</dbReference>
<dbReference type="HOGENOM" id="CLU_044146_2_0_2"/>
<dbReference type="AlphaFoldDB" id="A3MVC4"/>
<evidence type="ECO:0000256" key="6">
    <source>
        <dbReference type="NCBIfam" id="TIGR01487"/>
    </source>
</evidence>
<evidence type="ECO:0000313" key="8">
    <source>
        <dbReference type="Proteomes" id="UP000001431"/>
    </source>
</evidence>
<keyword evidence="3 5" id="KW-0460">Magnesium</keyword>
<keyword evidence="4 5" id="KW-0119">Carbohydrate metabolism</keyword>
<comment type="catalytic activity">
    <reaction evidence="5">
        <text>2-phosphoglycolate + H2O = glycolate + phosphate</text>
        <dbReference type="Rhea" id="RHEA:14369"/>
        <dbReference type="ChEBI" id="CHEBI:15377"/>
        <dbReference type="ChEBI" id="CHEBI:29805"/>
        <dbReference type="ChEBI" id="CHEBI:43474"/>
        <dbReference type="ChEBI" id="CHEBI:58033"/>
        <dbReference type="EC" id="3.1.3.18"/>
    </reaction>
</comment>
<keyword evidence="2 5" id="KW-0378">Hydrolase</keyword>
<dbReference type="KEGG" id="pcl:Pcal_1166"/>
<proteinExistence type="inferred from homology"/>
<accession>A3MVC4</accession>
<dbReference type="SUPFAM" id="SSF56784">
    <property type="entry name" value="HAD-like"/>
    <property type="match status" value="1"/>
</dbReference>
<feature type="active site" description="Nucleophile" evidence="5">
    <location>
        <position position="21"/>
    </location>
</feature>
<evidence type="ECO:0000256" key="5">
    <source>
        <dbReference type="HAMAP-Rule" id="MF_01419"/>
    </source>
</evidence>
<dbReference type="PANTHER" id="PTHR10000">
    <property type="entry name" value="PHOSPHOSERINE PHOSPHATASE"/>
    <property type="match status" value="1"/>
</dbReference>
<sequence>MYVFLNFEHRLGVGCKVLVVDLDGTLTLSRNTYELSVEALLALRRARDAGLRVVLATANGLDFALTVARYLGVRDVIAENGCLVHVDGVTYELCSGDMSAVDRAVLATGAVEPSPQNKCRKYDLAYVPKAANAVELVRAAVGPGYVVESSGYAIHVRPAGVDKGTAVRWLCERFGVPCHQVAAVGDSDVDVGMLEVGWGIAVGNATPAAKRAARYVAEGPSGLGFKEAVELILSGEACTP</sequence>
<dbReference type="HAMAP" id="MF_01419">
    <property type="entry name" value="GPH_hydrolase_arch"/>
    <property type="match status" value="1"/>
</dbReference>
<dbReference type="GO" id="GO:0005829">
    <property type="term" value="C:cytosol"/>
    <property type="evidence" value="ECO:0007669"/>
    <property type="project" value="TreeGrafter"/>
</dbReference>
<dbReference type="GO" id="GO:0008967">
    <property type="term" value="F:phosphoglycolate phosphatase activity"/>
    <property type="evidence" value="ECO:0007669"/>
    <property type="project" value="UniProtKB-UniRule"/>
</dbReference>
<dbReference type="CDD" id="cd07514">
    <property type="entry name" value="HAD_Pase"/>
    <property type="match status" value="1"/>
</dbReference>
<name>A3MVC4_PYRCJ</name>
<dbReference type="NCBIfam" id="TIGR01487">
    <property type="entry name" value="Pglycolate_arch"/>
    <property type="match status" value="1"/>
</dbReference>
<gene>
    <name evidence="7" type="ordered locus">Pcal_1166</name>
</gene>
<organism evidence="7 8">
    <name type="scientific">Pyrobaculum calidifontis (strain DSM 21063 / JCM 11548 / VA1)</name>
    <dbReference type="NCBI Taxonomy" id="410359"/>
    <lineage>
        <taxon>Archaea</taxon>
        <taxon>Thermoproteota</taxon>
        <taxon>Thermoprotei</taxon>
        <taxon>Thermoproteales</taxon>
        <taxon>Thermoproteaceae</taxon>
        <taxon>Pyrobaculum</taxon>
    </lineage>
</organism>
<comment type="cofactor">
    <cofactor evidence="5">
        <name>Mg(2+)</name>
        <dbReference type="ChEBI" id="CHEBI:18420"/>
    </cofactor>
</comment>
<reference evidence="7" key="1">
    <citation type="submission" date="2007-02" db="EMBL/GenBank/DDBJ databases">
        <title>Complete sequence of Pyrobaculum calidifontis JCM 11548.</title>
        <authorList>
            <consortium name="US DOE Joint Genome Institute"/>
            <person name="Copeland A."/>
            <person name="Lucas S."/>
            <person name="Lapidus A."/>
            <person name="Barry K."/>
            <person name="Glavina del Rio T."/>
            <person name="Dalin E."/>
            <person name="Tice H."/>
            <person name="Pitluck S."/>
            <person name="Chain P."/>
            <person name="Malfatti S."/>
            <person name="Shin M."/>
            <person name="Vergez L."/>
            <person name="Schmutz J."/>
            <person name="Larimer F."/>
            <person name="Land M."/>
            <person name="Hauser L."/>
            <person name="Kyrpides N."/>
            <person name="Mikhailova N."/>
            <person name="Cozen A.E."/>
            <person name="Fitz-Gibbon S.T."/>
            <person name="House C.H."/>
            <person name="Saltikov C."/>
            <person name="Lowe T.M."/>
            <person name="Richardson P."/>
        </authorList>
    </citation>
    <scope>NUCLEOTIDE SEQUENCE [LARGE SCALE GENOMIC DNA]</scope>
    <source>
        <strain evidence="7">JCM 11548</strain>
    </source>
</reference>
<dbReference type="EMBL" id="CP000561">
    <property type="protein sequence ID" value="ABO08591.1"/>
    <property type="molecule type" value="Genomic_DNA"/>
</dbReference>
<dbReference type="Gene3D" id="3.40.50.1000">
    <property type="entry name" value="HAD superfamily/HAD-like"/>
    <property type="match status" value="1"/>
</dbReference>
<keyword evidence="8" id="KW-1185">Reference proteome</keyword>
<feature type="binding site" evidence="5">
    <location>
        <position position="186"/>
    </location>
    <ligand>
        <name>Mg(2+)</name>
        <dbReference type="ChEBI" id="CHEBI:18420"/>
    </ligand>
</feature>
<dbReference type="Proteomes" id="UP000001431">
    <property type="component" value="Chromosome"/>
</dbReference>
<comment type="similarity">
    <text evidence="5">Belongs to the archaeal SPP-like hydrolase family.</text>
</comment>
<feature type="binding site" evidence="5">
    <location>
        <position position="23"/>
    </location>
    <ligand>
        <name>Mg(2+)</name>
        <dbReference type="ChEBI" id="CHEBI:18420"/>
    </ligand>
</feature>
<evidence type="ECO:0000256" key="1">
    <source>
        <dbReference type="ARBA" id="ARBA00022723"/>
    </source>
</evidence>
<dbReference type="STRING" id="410359.Pcal_1166"/>
<dbReference type="EC" id="3.1.3.18" evidence="5 6"/>
<dbReference type="eggNOG" id="arCOG01213">
    <property type="taxonomic scope" value="Archaea"/>
</dbReference>
<comment type="function">
    <text evidence="5">Catalyzes the dephosphorylation of 2-phosphoglycolate.</text>
</comment>
<feature type="binding site" evidence="5">
    <location>
        <position position="163"/>
    </location>
    <ligand>
        <name>substrate</name>
    </ligand>
</feature>
<dbReference type="InterPro" id="IPR006382">
    <property type="entry name" value="PGPase"/>
</dbReference>
<dbReference type="PANTHER" id="PTHR10000:SF8">
    <property type="entry name" value="HAD SUPERFAMILY HYDROLASE-LIKE, TYPE 3"/>
    <property type="match status" value="1"/>
</dbReference>
<evidence type="ECO:0000256" key="3">
    <source>
        <dbReference type="ARBA" id="ARBA00022842"/>
    </source>
</evidence>
<feature type="binding site" evidence="5">
    <location>
        <position position="190"/>
    </location>
    <ligand>
        <name>Mg(2+)</name>
        <dbReference type="ChEBI" id="CHEBI:18420"/>
    </ligand>
</feature>
<dbReference type="Pfam" id="PF08282">
    <property type="entry name" value="Hydrolase_3"/>
    <property type="match status" value="2"/>
</dbReference>
<evidence type="ECO:0000313" key="7">
    <source>
        <dbReference type="EMBL" id="ABO08591.1"/>
    </source>
</evidence>
<keyword evidence="1 5" id="KW-0479">Metal-binding</keyword>
<evidence type="ECO:0000256" key="4">
    <source>
        <dbReference type="ARBA" id="ARBA00023277"/>
    </source>
</evidence>
<evidence type="ECO:0000256" key="2">
    <source>
        <dbReference type="ARBA" id="ARBA00022801"/>
    </source>
</evidence>
<protein>
    <recommendedName>
        <fullName evidence="5 6">Phosphoglycolate phosphatase</fullName>
        <shortName evidence="5">PGP</shortName>
        <shortName evidence="5">PGPase</shortName>
        <ecNumber evidence="5 6">3.1.3.18</ecNumber>
    </recommendedName>
</protein>
<dbReference type="InterPro" id="IPR036412">
    <property type="entry name" value="HAD-like_sf"/>
</dbReference>
<feature type="binding site" evidence="5">
    <location>
        <position position="21"/>
    </location>
    <ligand>
        <name>Mg(2+)</name>
        <dbReference type="ChEBI" id="CHEBI:18420"/>
    </ligand>
</feature>